<dbReference type="GeneID" id="24562399"/>
<dbReference type="VEuPathDB" id="PiroplasmaDB:BBBOND_0101870"/>
<accession>A0A061CZM9</accession>
<dbReference type="RefSeq" id="XP_012766044.1">
    <property type="nucleotide sequence ID" value="XM_012910590.1"/>
</dbReference>
<evidence type="ECO:0000259" key="3">
    <source>
        <dbReference type="Pfam" id="PF00501"/>
    </source>
</evidence>
<sequence>MTSDRYLGMVDFVSFEAGLTKPLQNLQYARVLEQSSQPDESDVYCGIPRGGLSSTGAPFPERFQTSFDVLREAAEEHPDYDHLGAREKIVNEKGEVTFGEYKWTSLSYSVTTAMVIGTALLNETGLIVDTTVNDKFLKRAKFLGIWATNCPYWLLTDYACIAYGLVSVPLYETLGDEALLKIFEETALETICIDPPKLVTIQRLRDKLPSLKKVILFEKLSPEEERLVKSLRLKAYLMDDLIEKYREVPMAPPKRKSTHVATIIYTSGTSGIPKGAIHTNRSLTALPHRIFTSCNRLRILHGYTTISYLPLSHVYERFVEHYTPTNRGRIGYFSGNIRNVQDDMKALKPDVFVGVPRVFNKMLDRIKSTIDAKPSWQKRLINWVVGKKKEKMVKQPEKPGQFIYDIVINKIREEFGGKLHIMVLGSAAMCEEDIKELQGYLACPISEGWGTTEVGVCFVQDFRDPTKGTIGGPIGDVMFKLKSIPSMEYNARADPPRGELLVKGSGFMLGYLKRPEETAEALDEDGWYHTGDVVELLPTKGLKILDRARNFFKLSQGEYITPERLEGLYSTAPLVEQVFIYGESIRDHIVGIVVVNVDAVRTWAKNNGKPEEVMTSLLKDKALIEDIRQSFAKIAENQKLNGLEKLTKFMLTDQPFTVENEMLTPTFKTVRKKVRSAYEKEINALYGDNA</sequence>
<keyword evidence="2" id="KW-0067">ATP-binding</keyword>
<dbReference type="PANTHER" id="PTHR43272">
    <property type="entry name" value="LONG-CHAIN-FATTY-ACID--COA LIGASE"/>
    <property type="match status" value="1"/>
</dbReference>
<proteinExistence type="predicted"/>
<dbReference type="PROSITE" id="PS00455">
    <property type="entry name" value="AMP_BINDING"/>
    <property type="match status" value="1"/>
</dbReference>
<dbReference type="GO" id="GO:0005524">
    <property type="term" value="F:ATP binding"/>
    <property type="evidence" value="ECO:0007669"/>
    <property type="project" value="UniProtKB-KW"/>
</dbReference>
<dbReference type="Pfam" id="PF00501">
    <property type="entry name" value="AMP-binding"/>
    <property type="match status" value="1"/>
</dbReference>
<keyword evidence="1" id="KW-0547">Nucleotide-binding</keyword>
<evidence type="ECO:0000256" key="2">
    <source>
        <dbReference type="ARBA" id="ARBA00022840"/>
    </source>
</evidence>
<organism evidence="4 5">
    <name type="scientific">Babesia bigemina</name>
    <dbReference type="NCBI Taxonomy" id="5866"/>
    <lineage>
        <taxon>Eukaryota</taxon>
        <taxon>Sar</taxon>
        <taxon>Alveolata</taxon>
        <taxon>Apicomplexa</taxon>
        <taxon>Aconoidasida</taxon>
        <taxon>Piroplasmida</taxon>
        <taxon>Babesiidae</taxon>
        <taxon>Babesia</taxon>
    </lineage>
</organism>
<dbReference type="EMBL" id="LK391707">
    <property type="protein sequence ID" value="CDR93858.1"/>
    <property type="molecule type" value="Genomic_DNA"/>
</dbReference>
<dbReference type="InterPro" id="IPR020845">
    <property type="entry name" value="AMP-binding_CS"/>
</dbReference>
<reference evidence="5" key="1">
    <citation type="journal article" date="2014" name="Nucleic Acids Res.">
        <title>The evolutionary dynamics of variant antigen genes in Babesia reveal a history of genomic innovation underlying host-parasite interaction.</title>
        <authorList>
            <person name="Jackson A.P."/>
            <person name="Otto T.D."/>
            <person name="Darby A."/>
            <person name="Ramaprasad A."/>
            <person name="Xia D."/>
            <person name="Echaide I.E."/>
            <person name="Farber M."/>
            <person name="Gahlot S."/>
            <person name="Gamble J."/>
            <person name="Gupta D."/>
            <person name="Gupta Y."/>
            <person name="Jackson L."/>
            <person name="Malandrin L."/>
            <person name="Malas T.B."/>
            <person name="Moussa E."/>
            <person name="Nair M."/>
            <person name="Reid A.J."/>
            <person name="Sanders M."/>
            <person name="Sharma J."/>
            <person name="Tracey A."/>
            <person name="Quail M.A."/>
            <person name="Weir W."/>
            <person name="Wastling J.M."/>
            <person name="Hall N."/>
            <person name="Willadsen P."/>
            <person name="Lingelbach K."/>
            <person name="Shiels B."/>
            <person name="Tait A."/>
            <person name="Berriman M."/>
            <person name="Allred D.R."/>
            <person name="Pain A."/>
        </authorList>
    </citation>
    <scope>NUCLEOTIDE SEQUENCE [LARGE SCALE GENOMIC DNA]</scope>
    <source>
        <strain evidence="5">Bond</strain>
    </source>
</reference>
<name>A0A061CZM9_BABBI</name>
<evidence type="ECO:0000313" key="4">
    <source>
        <dbReference type="EMBL" id="CDR93858.1"/>
    </source>
</evidence>
<dbReference type="GO" id="GO:0004467">
    <property type="term" value="F:long-chain fatty acid-CoA ligase activity"/>
    <property type="evidence" value="ECO:0007669"/>
    <property type="project" value="TreeGrafter"/>
</dbReference>
<dbReference type="GO" id="GO:0005783">
    <property type="term" value="C:endoplasmic reticulum"/>
    <property type="evidence" value="ECO:0007669"/>
    <property type="project" value="TreeGrafter"/>
</dbReference>
<keyword evidence="5" id="KW-1185">Reference proteome</keyword>
<evidence type="ECO:0000313" key="5">
    <source>
        <dbReference type="Proteomes" id="UP000033188"/>
    </source>
</evidence>
<dbReference type="STRING" id="5866.A0A061CZM9"/>
<dbReference type="OrthoDB" id="1700726at2759"/>
<protein>
    <submittedName>
        <fullName evidence="4">Long-chain acyl-CoA synthetase, putative</fullName>
    </submittedName>
</protein>
<dbReference type="AlphaFoldDB" id="A0A061CZM9"/>
<dbReference type="InterPro" id="IPR000873">
    <property type="entry name" value="AMP-dep_synth/lig_dom"/>
</dbReference>
<gene>
    <name evidence="4" type="ORF">BBBOND_0101870</name>
</gene>
<dbReference type="OMA" id="NRGELCV"/>
<dbReference type="GO" id="GO:0016020">
    <property type="term" value="C:membrane"/>
    <property type="evidence" value="ECO:0007669"/>
    <property type="project" value="TreeGrafter"/>
</dbReference>
<dbReference type="InterPro" id="IPR042099">
    <property type="entry name" value="ANL_N_sf"/>
</dbReference>
<dbReference type="SUPFAM" id="SSF56801">
    <property type="entry name" value="Acetyl-CoA synthetase-like"/>
    <property type="match status" value="1"/>
</dbReference>
<dbReference type="PANTHER" id="PTHR43272:SF33">
    <property type="entry name" value="AMP-BINDING DOMAIN-CONTAINING PROTEIN-RELATED"/>
    <property type="match status" value="1"/>
</dbReference>
<evidence type="ECO:0000256" key="1">
    <source>
        <dbReference type="ARBA" id="ARBA00022741"/>
    </source>
</evidence>
<feature type="domain" description="AMP-dependent synthetase/ligase" evidence="3">
    <location>
        <begin position="139"/>
        <end position="512"/>
    </location>
</feature>
<dbReference type="Proteomes" id="UP000033188">
    <property type="component" value="Chromosome 1"/>
</dbReference>
<dbReference type="KEGG" id="bbig:BBBOND_0101870"/>
<dbReference type="Gene3D" id="3.40.50.12780">
    <property type="entry name" value="N-terminal domain of ligase-like"/>
    <property type="match status" value="1"/>
</dbReference>